<protein>
    <submittedName>
        <fullName evidence="2">NAD(P)H-binding protein</fullName>
    </submittedName>
</protein>
<dbReference type="RefSeq" id="WP_200692853.1">
    <property type="nucleotide sequence ID" value="NZ_JAVREX010000008.1"/>
</dbReference>
<organism evidence="2 3">
    <name type="scientific">Streptomyces salyersiae</name>
    <dbReference type="NCBI Taxonomy" id="3075530"/>
    <lineage>
        <taxon>Bacteria</taxon>
        <taxon>Bacillati</taxon>
        <taxon>Actinomycetota</taxon>
        <taxon>Actinomycetes</taxon>
        <taxon>Kitasatosporales</taxon>
        <taxon>Streptomycetaceae</taxon>
        <taxon>Streptomyces</taxon>
    </lineage>
</organism>
<keyword evidence="3" id="KW-1185">Reference proteome</keyword>
<dbReference type="Proteomes" id="UP001183777">
    <property type="component" value="Unassembled WGS sequence"/>
</dbReference>
<gene>
    <name evidence="2" type="ORF">RM649_19925</name>
</gene>
<dbReference type="Pfam" id="PF13460">
    <property type="entry name" value="NAD_binding_10"/>
    <property type="match status" value="1"/>
</dbReference>
<accession>A0ABU2RM28</accession>
<dbReference type="PANTHER" id="PTHR15020:SF50">
    <property type="entry name" value="UPF0659 PROTEIN YMR090W"/>
    <property type="match status" value="1"/>
</dbReference>
<evidence type="ECO:0000313" key="2">
    <source>
        <dbReference type="EMBL" id="MDT0429901.1"/>
    </source>
</evidence>
<reference evidence="3" key="1">
    <citation type="submission" date="2023-07" db="EMBL/GenBank/DDBJ databases">
        <title>30 novel species of actinomycetes from the DSMZ collection.</title>
        <authorList>
            <person name="Nouioui I."/>
        </authorList>
    </citation>
    <scope>NUCLEOTIDE SEQUENCE [LARGE SCALE GENOMIC DNA]</scope>
    <source>
        <strain evidence="3">DSM 41770</strain>
    </source>
</reference>
<evidence type="ECO:0000313" key="3">
    <source>
        <dbReference type="Proteomes" id="UP001183777"/>
    </source>
</evidence>
<dbReference type="InterPro" id="IPR016040">
    <property type="entry name" value="NAD(P)-bd_dom"/>
</dbReference>
<feature type="domain" description="NAD(P)-binding" evidence="1">
    <location>
        <begin position="7"/>
        <end position="192"/>
    </location>
</feature>
<dbReference type="PANTHER" id="PTHR15020">
    <property type="entry name" value="FLAVIN REDUCTASE-RELATED"/>
    <property type="match status" value="1"/>
</dbReference>
<sequence>MSVVIAGGHGRVALMVSRLLADRGERVLGIIRRPEQAGAVRAAGARTLVSDLATTTVEQCTQYVDGARAVLFAAGAGLGDALGRADPVDHDAAVAIADAAELAGVRRFVMLSAMGADPARHYPVDPLVETFLRAKGRADENLVARGALDTTVVRPGWFRDGPRTGGVHLAESTGPGEIARADVAAVLAALLTVSSTTPRVLELTAGTTPVAEAVARFAPPLPDTG</sequence>
<proteinExistence type="predicted"/>
<name>A0ABU2RM28_9ACTN</name>
<dbReference type="InterPro" id="IPR036291">
    <property type="entry name" value="NAD(P)-bd_dom_sf"/>
</dbReference>
<evidence type="ECO:0000259" key="1">
    <source>
        <dbReference type="Pfam" id="PF13460"/>
    </source>
</evidence>
<comment type="caution">
    <text evidence="2">The sequence shown here is derived from an EMBL/GenBank/DDBJ whole genome shotgun (WGS) entry which is preliminary data.</text>
</comment>
<dbReference type="SUPFAM" id="SSF51735">
    <property type="entry name" value="NAD(P)-binding Rossmann-fold domains"/>
    <property type="match status" value="1"/>
</dbReference>
<dbReference type="Gene3D" id="3.40.50.720">
    <property type="entry name" value="NAD(P)-binding Rossmann-like Domain"/>
    <property type="match status" value="1"/>
</dbReference>
<dbReference type="EMBL" id="JAVREX010000008">
    <property type="protein sequence ID" value="MDT0429901.1"/>
    <property type="molecule type" value="Genomic_DNA"/>
</dbReference>